<dbReference type="GO" id="GO:0005993">
    <property type="term" value="P:trehalose catabolic process"/>
    <property type="evidence" value="ECO:0007669"/>
    <property type="project" value="TreeGrafter"/>
</dbReference>
<evidence type="ECO:0000256" key="4">
    <source>
        <dbReference type="ARBA" id="ARBA00019905"/>
    </source>
</evidence>
<reference evidence="8 9" key="1">
    <citation type="submission" date="2023-01" db="EMBL/GenBank/DDBJ databases">
        <authorList>
            <person name="Whitehead M."/>
        </authorList>
    </citation>
    <scope>NUCLEOTIDE SEQUENCE [LARGE SCALE GENOMIC DNA]</scope>
</reference>
<dbReference type="InterPro" id="IPR018232">
    <property type="entry name" value="Glyco_hydro_37_CS"/>
</dbReference>
<dbReference type="EC" id="3.2.1.28" evidence="3 7"/>
<dbReference type="PRINTS" id="PR00744">
    <property type="entry name" value="GLHYDRLASE37"/>
</dbReference>
<sequence length="268" mass="31364">MIAGKLVNSKTRSIVPVDLDSIVYWNAMILSDFYRKINNTIKASEYEIISLQWKEAVAEVLWDEELGSWFDFDLINNIKRKYFYPTNISPLWTGCYDEKKTEYFVTRVLKYLSKTEILETKGGIPTTMRLTEQQWDQPNAWPPLQYIAVMSLHNTGNKDPQIMAKKIAHKWLCTNYVPHYNYTKMYEKYRVDLPGQKGLSSGEYEIQDGFGWTNGIILEFLQIYNSTASTEDWNVTAPDCYGEWKKLKMLKELQIVNNNNNTNKIDNN</sequence>
<dbReference type="SUPFAM" id="SSF48208">
    <property type="entry name" value="Six-hairpin glycosidases"/>
    <property type="match status" value="1"/>
</dbReference>
<dbReference type="InterPro" id="IPR001661">
    <property type="entry name" value="Glyco_hydro_37"/>
</dbReference>
<evidence type="ECO:0000256" key="3">
    <source>
        <dbReference type="ARBA" id="ARBA00012757"/>
    </source>
</evidence>
<comment type="similarity">
    <text evidence="2 7">Belongs to the glycosyl hydrolase 37 family.</text>
</comment>
<gene>
    <name evidence="8" type="ORF">MEUPH1_LOCUS8737</name>
</gene>
<dbReference type="EMBL" id="CARXXK010000002">
    <property type="protein sequence ID" value="CAI6352502.1"/>
    <property type="molecule type" value="Genomic_DNA"/>
</dbReference>
<dbReference type="AlphaFoldDB" id="A0AAV0W9Q2"/>
<dbReference type="InterPro" id="IPR008928">
    <property type="entry name" value="6-hairpin_glycosidase_sf"/>
</dbReference>
<organism evidence="8 9">
    <name type="scientific">Macrosiphum euphorbiae</name>
    <name type="common">potato aphid</name>
    <dbReference type="NCBI Taxonomy" id="13131"/>
    <lineage>
        <taxon>Eukaryota</taxon>
        <taxon>Metazoa</taxon>
        <taxon>Ecdysozoa</taxon>
        <taxon>Arthropoda</taxon>
        <taxon>Hexapoda</taxon>
        <taxon>Insecta</taxon>
        <taxon>Pterygota</taxon>
        <taxon>Neoptera</taxon>
        <taxon>Paraneoptera</taxon>
        <taxon>Hemiptera</taxon>
        <taxon>Sternorrhyncha</taxon>
        <taxon>Aphidomorpha</taxon>
        <taxon>Aphidoidea</taxon>
        <taxon>Aphididae</taxon>
        <taxon>Macrosiphini</taxon>
        <taxon>Macrosiphum</taxon>
    </lineage>
</organism>
<dbReference type="Proteomes" id="UP001160148">
    <property type="component" value="Unassembled WGS sequence"/>
</dbReference>
<evidence type="ECO:0000256" key="7">
    <source>
        <dbReference type="RuleBase" id="RU361180"/>
    </source>
</evidence>
<dbReference type="Pfam" id="PF01204">
    <property type="entry name" value="Trehalase"/>
    <property type="match status" value="1"/>
</dbReference>
<keyword evidence="9" id="KW-1185">Reference proteome</keyword>
<comment type="catalytic activity">
    <reaction evidence="1 7">
        <text>alpha,alpha-trehalose + H2O = alpha-D-glucose + beta-D-glucose</text>
        <dbReference type="Rhea" id="RHEA:32675"/>
        <dbReference type="ChEBI" id="CHEBI:15377"/>
        <dbReference type="ChEBI" id="CHEBI:15903"/>
        <dbReference type="ChEBI" id="CHEBI:16551"/>
        <dbReference type="ChEBI" id="CHEBI:17925"/>
        <dbReference type="EC" id="3.2.1.28"/>
    </reaction>
</comment>
<accession>A0AAV0W9Q2</accession>
<dbReference type="PANTHER" id="PTHR23403:SF1">
    <property type="entry name" value="TREHALASE"/>
    <property type="match status" value="1"/>
</dbReference>
<name>A0AAV0W9Q2_9HEMI</name>
<proteinExistence type="inferred from homology"/>
<evidence type="ECO:0000256" key="1">
    <source>
        <dbReference type="ARBA" id="ARBA00001576"/>
    </source>
</evidence>
<keyword evidence="6 7" id="KW-0326">Glycosidase</keyword>
<evidence type="ECO:0000256" key="5">
    <source>
        <dbReference type="ARBA" id="ARBA00022801"/>
    </source>
</evidence>
<dbReference type="PROSITE" id="PS00928">
    <property type="entry name" value="TREHALASE_2"/>
    <property type="match status" value="1"/>
</dbReference>
<evidence type="ECO:0000256" key="2">
    <source>
        <dbReference type="ARBA" id="ARBA00005615"/>
    </source>
</evidence>
<comment type="caution">
    <text evidence="8">The sequence shown here is derived from an EMBL/GenBank/DDBJ whole genome shotgun (WGS) entry which is preliminary data.</text>
</comment>
<evidence type="ECO:0000313" key="8">
    <source>
        <dbReference type="EMBL" id="CAI6352502.1"/>
    </source>
</evidence>
<keyword evidence="5 7" id="KW-0378">Hydrolase</keyword>
<dbReference type="GO" id="GO:0004555">
    <property type="term" value="F:alpha,alpha-trehalase activity"/>
    <property type="evidence" value="ECO:0007669"/>
    <property type="project" value="UniProtKB-EC"/>
</dbReference>
<evidence type="ECO:0000256" key="6">
    <source>
        <dbReference type="ARBA" id="ARBA00023295"/>
    </source>
</evidence>
<dbReference type="InterPro" id="IPR012341">
    <property type="entry name" value="6hp_glycosidase-like_sf"/>
</dbReference>
<protein>
    <recommendedName>
        <fullName evidence="4 7">Trehalase</fullName>
        <ecNumber evidence="3 7">3.2.1.28</ecNumber>
    </recommendedName>
    <alternativeName>
        <fullName evidence="7">Alpha-trehalose glucohydrolase</fullName>
    </alternativeName>
</protein>
<dbReference type="PANTHER" id="PTHR23403">
    <property type="entry name" value="TREHALASE"/>
    <property type="match status" value="1"/>
</dbReference>
<dbReference type="Gene3D" id="1.50.10.10">
    <property type="match status" value="1"/>
</dbReference>
<evidence type="ECO:0000313" key="9">
    <source>
        <dbReference type="Proteomes" id="UP001160148"/>
    </source>
</evidence>